<proteinExistence type="predicted"/>
<sequence>MNHDLYGSGLRITELAPAIESALGITFALHESGFHGGEYFRFTADTDEEFILKNNIDDVEDEWAEPDFKASASLLYVDFTSRAEEVGRALAKVMSLQLLRSEVL</sequence>
<gene>
    <name evidence="1" type="ORF">N4264_02525</name>
</gene>
<evidence type="ECO:0008006" key="3">
    <source>
        <dbReference type="Google" id="ProtNLM"/>
    </source>
</evidence>
<name>A0ABY6BGV5_9GAMM</name>
<accession>A0ABY6BGV5</accession>
<organism evidence="1 2">
    <name type="scientific">Tahibacter amnicola</name>
    <dbReference type="NCBI Taxonomy" id="2976241"/>
    <lineage>
        <taxon>Bacteria</taxon>
        <taxon>Pseudomonadati</taxon>
        <taxon>Pseudomonadota</taxon>
        <taxon>Gammaproteobacteria</taxon>
        <taxon>Lysobacterales</taxon>
        <taxon>Rhodanobacteraceae</taxon>
        <taxon>Tahibacter</taxon>
    </lineage>
</organism>
<dbReference type="Proteomes" id="UP001064632">
    <property type="component" value="Chromosome"/>
</dbReference>
<dbReference type="EMBL" id="CP104694">
    <property type="protein sequence ID" value="UXI68548.1"/>
    <property type="molecule type" value="Genomic_DNA"/>
</dbReference>
<evidence type="ECO:0000313" key="1">
    <source>
        <dbReference type="EMBL" id="UXI68548.1"/>
    </source>
</evidence>
<protein>
    <recommendedName>
        <fullName evidence="3">Immunity protein 51 of polymorphic toxin system</fullName>
    </recommendedName>
</protein>
<dbReference type="RefSeq" id="WP_261695506.1">
    <property type="nucleotide sequence ID" value="NZ_CP104694.1"/>
</dbReference>
<reference evidence="1" key="1">
    <citation type="submission" date="2022-09" db="EMBL/GenBank/DDBJ databases">
        <title>Tahibacter sp. nov., isolated from a fresh water.</title>
        <authorList>
            <person name="Baek J.H."/>
            <person name="Lee J.K."/>
            <person name="Kim J.M."/>
            <person name="Jeon C.O."/>
        </authorList>
    </citation>
    <scope>NUCLEOTIDE SEQUENCE</scope>
    <source>
        <strain evidence="1">W38</strain>
    </source>
</reference>
<keyword evidence="2" id="KW-1185">Reference proteome</keyword>
<evidence type="ECO:0000313" key="2">
    <source>
        <dbReference type="Proteomes" id="UP001064632"/>
    </source>
</evidence>